<proteinExistence type="predicted"/>
<protein>
    <recommendedName>
        <fullName evidence="3">PIN domain-containing protein</fullName>
    </recommendedName>
</protein>
<comment type="caution">
    <text evidence="1">The sequence shown here is derived from an EMBL/GenBank/DDBJ whole genome shotgun (WGS) entry which is preliminary data.</text>
</comment>
<accession>A0ABD5V6K7</accession>
<reference evidence="1 2" key="1">
    <citation type="journal article" date="2019" name="Int. J. Syst. Evol. Microbiol.">
        <title>The Global Catalogue of Microorganisms (GCM) 10K type strain sequencing project: providing services to taxonomists for standard genome sequencing and annotation.</title>
        <authorList>
            <consortium name="The Broad Institute Genomics Platform"/>
            <consortium name="The Broad Institute Genome Sequencing Center for Infectious Disease"/>
            <person name="Wu L."/>
            <person name="Ma J."/>
        </authorList>
    </citation>
    <scope>NUCLEOTIDE SEQUENCE [LARGE SCALE GENOMIC DNA]</scope>
    <source>
        <strain evidence="1 2">CGMCC 1.3240</strain>
    </source>
</reference>
<name>A0ABD5V6K7_9EURY</name>
<sequence>MILDSTFVNDLIHRDPHAVEVLDLLIDSRTSVAMSALTAFEVGVGLRGAASAKRE</sequence>
<organism evidence="1 2">
    <name type="scientific">Halalkalicoccus tibetensis</name>
    <dbReference type="NCBI Taxonomy" id="175632"/>
    <lineage>
        <taxon>Archaea</taxon>
        <taxon>Methanobacteriati</taxon>
        <taxon>Methanobacteriota</taxon>
        <taxon>Stenosarchaea group</taxon>
        <taxon>Halobacteria</taxon>
        <taxon>Halobacteriales</taxon>
        <taxon>Halococcaceae</taxon>
        <taxon>Halalkalicoccus</taxon>
    </lineage>
</organism>
<evidence type="ECO:0000313" key="2">
    <source>
        <dbReference type="Proteomes" id="UP001596312"/>
    </source>
</evidence>
<dbReference type="RefSeq" id="WP_340605821.1">
    <property type="nucleotide sequence ID" value="NZ_JBBMXV010000013.1"/>
</dbReference>
<dbReference type="AlphaFoldDB" id="A0ABD5V6K7"/>
<keyword evidence="2" id="KW-1185">Reference proteome</keyword>
<evidence type="ECO:0008006" key="3">
    <source>
        <dbReference type="Google" id="ProtNLM"/>
    </source>
</evidence>
<dbReference type="EMBL" id="JBHSXQ010000013">
    <property type="protein sequence ID" value="MFC6907227.1"/>
    <property type="molecule type" value="Genomic_DNA"/>
</dbReference>
<gene>
    <name evidence="1" type="ORF">ACFQGH_18770</name>
</gene>
<dbReference type="Proteomes" id="UP001596312">
    <property type="component" value="Unassembled WGS sequence"/>
</dbReference>
<evidence type="ECO:0000313" key="1">
    <source>
        <dbReference type="EMBL" id="MFC6907227.1"/>
    </source>
</evidence>